<evidence type="ECO:0000313" key="9">
    <source>
        <dbReference type="EMBL" id="KAK8788621.1"/>
    </source>
</evidence>
<evidence type="ECO:0000256" key="2">
    <source>
        <dbReference type="ARBA" id="ARBA00022525"/>
    </source>
</evidence>
<keyword evidence="3 7" id="KW-0732">Signal</keyword>
<dbReference type="InterPro" id="IPR014716">
    <property type="entry name" value="Fibrinogen_a/b/g_C_1"/>
</dbReference>
<keyword evidence="4" id="KW-0175">Coiled coil</keyword>
<evidence type="ECO:0000256" key="1">
    <source>
        <dbReference type="ARBA" id="ARBA00004613"/>
    </source>
</evidence>
<keyword evidence="10" id="KW-1185">Reference proteome</keyword>
<comment type="caution">
    <text evidence="9">The sequence shown here is derived from an EMBL/GenBank/DDBJ whole genome shotgun (WGS) entry which is preliminary data.</text>
</comment>
<feature type="domain" description="Fibrinogen C-terminal" evidence="8">
    <location>
        <begin position="207"/>
        <end position="425"/>
    </location>
</feature>
<dbReference type="InterPro" id="IPR036056">
    <property type="entry name" value="Fibrinogen-like_C"/>
</dbReference>
<dbReference type="SMART" id="SM00186">
    <property type="entry name" value="FBG"/>
    <property type="match status" value="1"/>
</dbReference>
<keyword evidence="5" id="KW-1015">Disulfide bond</keyword>
<evidence type="ECO:0000256" key="5">
    <source>
        <dbReference type="ARBA" id="ARBA00023157"/>
    </source>
</evidence>
<dbReference type="GO" id="GO:0005576">
    <property type="term" value="C:extracellular region"/>
    <property type="evidence" value="ECO:0007669"/>
    <property type="project" value="UniProtKB-SubCell"/>
</dbReference>
<evidence type="ECO:0000256" key="3">
    <source>
        <dbReference type="ARBA" id="ARBA00022729"/>
    </source>
</evidence>
<dbReference type="NCBIfam" id="NF040941">
    <property type="entry name" value="GGGWT_bact"/>
    <property type="match status" value="1"/>
</dbReference>
<dbReference type="Gene3D" id="3.90.215.10">
    <property type="entry name" value="Gamma Fibrinogen, chain A, domain 1"/>
    <property type="match status" value="1"/>
</dbReference>
<dbReference type="PROSITE" id="PS51406">
    <property type="entry name" value="FIBRINOGEN_C_2"/>
    <property type="match status" value="1"/>
</dbReference>
<dbReference type="CDD" id="cd00087">
    <property type="entry name" value="FReD"/>
    <property type="match status" value="1"/>
</dbReference>
<gene>
    <name evidence="9" type="ORF">V5799_021600</name>
</gene>
<evidence type="ECO:0000256" key="6">
    <source>
        <dbReference type="ARBA" id="ARBA00023180"/>
    </source>
</evidence>
<dbReference type="PROSITE" id="PS00514">
    <property type="entry name" value="FIBRINOGEN_C_1"/>
    <property type="match status" value="1"/>
</dbReference>
<dbReference type="InterPro" id="IPR002181">
    <property type="entry name" value="Fibrinogen_a/b/g_C_dom"/>
</dbReference>
<comment type="subcellular location">
    <subcellularLocation>
        <location evidence="1">Secreted</location>
    </subcellularLocation>
</comment>
<keyword evidence="2" id="KW-0964">Secreted</keyword>
<dbReference type="SUPFAM" id="SSF56496">
    <property type="entry name" value="Fibrinogen C-terminal domain-like"/>
    <property type="match status" value="1"/>
</dbReference>
<dbReference type="PANTHER" id="PTHR47221:SF6">
    <property type="entry name" value="FIBRINOGEN ALPHA CHAIN"/>
    <property type="match status" value="1"/>
</dbReference>
<evidence type="ECO:0000259" key="8">
    <source>
        <dbReference type="PROSITE" id="PS51406"/>
    </source>
</evidence>
<dbReference type="AlphaFoldDB" id="A0AAQ4FPC9"/>
<dbReference type="Proteomes" id="UP001321473">
    <property type="component" value="Unassembled WGS sequence"/>
</dbReference>
<keyword evidence="6" id="KW-0325">Glycoprotein</keyword>
<evidence type="ECO:0000256" key="4">
    <source>
        <dbReference type="ARBA" id="ARBA00023054"/>
    </source>
</evidence>
<dbReference type="PANTHER" id="PTHR47221">
    <property type="entry name" value="FIBRINOGEN ALPHA CHAIN"/>
    <property type="match status" value="1"/>
</dbReference>
<dbReference type="Pfam" id="PF00147">
    <property type="entry name" value="Fibrinogen_C"/>
    <property type="match status" value="1"/>
</dbReference>
<evidence type="ECO:0000256" key="7">
    <source>
        <dbReference type="SAM" id="SignalP"/>
    </source>
</evidence>
<sequence length="445" mass="49896">MPPPLVSPKVGPLCVLWLLCFLPVKPNATSNPAPSLYSASSHTSGRDWPVLETLLEQGLLQLPQLLRDQATRSQELWRALDQRLQQQLDAMEARLALRLESLKGDVTKSLAVHELLREDVGQLQRGQATCHHQQRCPNEQGVRRGLSSMQATFTQLQKNVTELLKDVRHIRNHSYLAATHKQLLDAVSHLEQSFSHVQVTCTSRAETTSTPLPLDCWDILQDGHNTSGVYRVQPSGSPEPLVVYCDMDTDGGGWTVVQRRLDGSMDFQKGWTDYKHGFGNIAGEFWLGNSRIHQLTTQKLCQVRVDIEDFEGQQVHATYAYFAIGNEQEKFVLKLLGKFDGGDAGDGLSAHAAMPFSTWDVDNDEWSDGSCARDHHGAWWYNQCGTSSLNGDYIQGPGQLQLQAPYWLPWPSVLRTSSIKLRPVYRQLNRPQQALKAANAQEEPI</sequence>
<dbReference type="InterPro" id="IPR037579">
    <property type="entry name" value="FIB_ANG-like"/>
</dbReference>
<evidence type="ECO:0000313" key="10">
    <source>
        <dbReference type="Proteomes" id="UP001321473"/>
    </source>
</evidence>
<proteinExistence type="predicted"/>
<feature type="chain" id="PRO_5042915419" description="Fibrinogen C-terminal domain-containing protein" evidence="7">
    <location>
        <begin position="29"/>
        <end position="445"/>
    </location>
</feature>
<name>A0AAQ4FPC9_AMBAM</name>
<reference evidence="9 10" key="1">
    <citation type="journal article" date="2023" name="Arcadia Sci">
        <title>De novo assembly of a long-read Amblyomma americanum tick genome.</title>
        <authorList>
            <person name="Chou S."/>
            <person name="Poskanzer K.E."/>
            <person name="Rollins M."/>
            <person name="Thuy-Boun P.S."/>
        </authorList>
    </citation>
    <scope>NUCLEOTIDE SEQUENCE [LARGE SCALE GENOMIC DNA]</scope>
    <source>
        <strain evidence="9">F_SG_1</strain>
        <tissue evidence="9">Salivary glands</tissue>
    </source>
</reference>
<accession>A0AAQ4FPC9</accession>
<feature type="signal peptide" evidence="7">
    <location>
        <begin position="1"/>
        <end position="28"/>
    </location>
</feature>
<organism evidence="9 10">
    <name type="scientific">Amblyomma americanum</name>
    <name type="common">Lone star tick</name>
    <dbReference type="NCBI Taxonomy" id="6943"/>
    <lineage>
        <taxon>Eukaryota</taxon>
        <taxon>Metazoa</taxon>
        <taxon>Ecdysozoa</taxon>
        <taxon>Arthropoda</taxon>
        <taxon>Chelicerata</taxon>
        <taxon>Arachnida</taxon>
        <taxon>Acari</taxon>
        <taxon>Parasitiformes</taxon>
        <taxon>Ixodida</taxon>
        <taxon>Ixodoidea</taxon>
        <taxon>Ixodidae</taxon>
        <taxon>Amblyomminae</taxon>
        <taxon>Amblyomma</taxon>
    </lineage>
</organism>
<dbReference type="InterPro" id="IPR020837">
    <property type="entry name" value="Fibrinogen_CS"/>
</dbReference>
<dbReference type="EMBL" id="JARKHS020000599">
    <property type="protein sequence ID" value="KAK8788621.1"/>
    <property type="molecule type" value="Genomic_DNA"/>
</dbReference>
<protein>
    <recommendedName>
        <fullName evidence="8">Fibrinogen C-terminal domain-containing protein</fullName>
    </recommendedName>
</protein>